<gene>
    <name evidence="3" type="ORF">ASIM_LOCUS4236</name>
</gene>
<dbReference type="EMBL" id="UYRR01007217">
    <property type="protein sequence ID" value="VDK23415.1"/>
    <property type="molecule type" value="Genomic_DNA"/>
</dbReference>
<feature type="domain" description="Thioredoxin" evidence="2">
    <location>
        <begin position="19"/>
        <end position="81"/>
    </location>
</feature>
<name>A0A0M3JA03_ANISI</name>
<organism evidence="5">
    <name type="scientific">Anisakis simplex</name>
    <name type="common">Herring worm</name>
    <dbReference type="NCBI Taxonomy" id="6269"/>
    <lineage>
        <taxon>Eukaryota</taxon>
        <taxon>Metazoa</taxon>
        <taxon>Ecdysozoa</taxon>
        <taxon>Nematoda</taxon>
        <taxon>Chromadorea</taxon>
        <taxon>Rhabditida</taxon>
        <taxon>Spirurina</taxon>
        <taxon>Ascaridomorpha</taxon>
        <taxon>Ascaridoidea</taxon>
        <taxon>Anisakidae</taxon>
        <taxon>Anisakis</taxon>
        <taxon>Anisakis simplex complex</taxon>
    </lineage>
</organism>
<dbReference type="AlphaFoldDB" id="A0A0M3JA03"/>
<accession>A0A0M3JA03</accession>
<dbReference type="Gene3D" id="3.40.30.10">
    <property type="entry name" value="Glutaredoxin"/>
    <property type="match status" value="1"/>
</dbReference>
<reference evidence="5" key="1">
    <citation type="submission" date="2017-02" db="UniProtKB">
        <authorList>
            <consortium name="WormBaseParasite"/>
        </authorList>
    </citation>
    <scope>IDENTIFICATION</scope>
</reference>
<protein>
    <recommendedName>
        <fullName evidence="1">Thioredoxin domain-containing protein 17</fullName>
    </recommendedName>
</protein>
<sequence length="81" mass="8754">MTNFSGSNMVLETITLEGYDALKKVLDGSKTRTAILFTGSKDTSGKSWCPDCVAVIESLSASSFAAQNNVRFVECRVGLRE</sequence>
<evidence type="ECO:0000313" key="5">
    <source>
        <dbReference type="WBParaSite" id="ASIM_0000442301-mRNA-1"/>
    </source>
</evidence>
<evidence type="ECO:0000256" key="1">
    <source>
        <dbReference type="ARBA" id="ARBA00016949"/>
    </source>
</evidence>
<dbReference type="SUPFAM" id="SSF52833">
    <property type="entry name" value="Thioredoxin-like"/>
    <property type="match status" value="1"/>
</dbReference>
<proteinExistence type="predicted"/>
<evidence type="ECO:0000313" key="3">
    <source>
        <dbReference type="EMBL" id="VDK23415.1"/>
    </source>
</evidence>
<dbReference type="WBParaSite" id="ASIM_0000442301-mRNA-1">
    <property type="protein sequence ID" value="ASIM_0000442301-mRNA-1"/>
    <property type="gene ID" value="ASIM_0000442301"/>
</dbReference>
<evidence type="ECO:0000313" key="4">
    <source>
        <dbReference type="Proteomes" id="UP000267096"/>
    </source>
</evidence>
<dbReference type="InterPro" id="IPR036249">
    <property type="entry name" value="Thioredoxin-like_sf"/>
</dbReference>
<keyword evidence="4" id="KW-1185">Reference proteome</keyword>
<dbReference type="OrthoDB" id="78947at2759"/>
<evidence type="ECO:0000259" key="2">
    <source>
        <dbReference type="Pfam" id="PF06110"/>
    </source>
</evidence>
<dbReference type="Proteomes" id="UP000267096">
    <property type="component" value="Unassembled WGS sequence"/>
</dbReference>
<dbReference type="Pfam" id="PF06110">
    <property type="entry name" value="TXD17-like_Trx"/>
    <property type="match status" value="1"/>
</dbReference>
<dbReference type="InterPro" id="IPR010357">
    <property type="entry name" value="TXNDC17_dom"/>
</dbReference>
<reference evidence="3 4" key="2">
    <citation type="submission" date="2018-11" db="EMBL/GenBank/DDBJ databases">
        <authorList>
            <consortium name="Pathogen Informatics"/>
        </authorList>
    </citation>
    <scope>NUCLEOTIDE SEQUENCE [LARGE SCALE GENOMIC DNA]</scope>
</reference>